<evidence type="ECO:0000256" key="5">
    <source>
        <dbReference type="ARBA" id="ARBA00023012"/>
    </source>
</evidence>
<feature type="domain" description="Two component regulator three Y" evidence="8">
    <location>
        <begin position="698"/>
        <end position="758"/>
    </location>
</feature>
<dbReference type="AlphaFoldDB" id="A0A316HG25"/>
<evidence type="ECO:0000256" key="3">
    <source>
        <dbReference type="ARBA" id="ARBA00022679"/>
    </source>
</evidence>
<dbReference type="CDD" id="cd16917">
    <property type="entry name" value="HATPase_UhpB-NarQ-NarX-like"/>
    <property type="match status" value="1"/>
</dbReference>
<evidence type="ECO:0000256" key="6">
    <source>
        <dbReference type="SAM" id="Phobius"/>
    </source>
</evidence>
<dbReference type="InterPro" id="IPR015943">
    <property type="entry name" value="WD40/YVTN_repeat-like_dom_sf"/>
</dbReference>
<keyword evidence="3" id="KW-0808">Transferase</keyword>
<reference evidence="9 10" key="1">
    <citation type="submission" date="2018-05" db="EMBL/GenBank/DDBJ databases">
        <title>Genomic Encyclopedia of Archaeal and Bacterial Type Strains, Phase II (KMG-II): from individual species to whole genera.</title>
        <authorList>
            <person name="Goeker M."/>
        </authorList>
    </citation>
    <scope>NUCLEOTIDE SEQUENCE [LARGE SCALE GENOMIC DNA]</scope>
    <source>
        <strain evidence="9 10">DSM 19975</strain>
    </source>
</reference>
<dbReference type="Gene3D" id="3.30.565.10">
    <property type="entry name" value="Histidine kinase-like ATPase, C-terminal domain"/>
    <property type="match status" value="1"/>
</dbReference>
<evidence type="ECO:0000259" key="8">
    <source>
        <dbReference type="Pfam" id="PF07495"/>
    </source>
</evidence>
<dbReference type="SUPFAM" id="SSF101898">
    <property type="entry name" value="NHL repeat"/>
    <property type="match status" value="1"/>
</dbReference>
<evidence type="ECO:0000313" key="10">
    <source>
        <dbReference type="Proteomes" id="UP000245678"/>
    </source>
</evidence>
<keyword evidence="6" id="KW-0812">Transmembrane</keyword>
<comment type="caution">
    <text evidence="9">The sequence shown here is derived from an EMBL/GenBank/DDBJ whole genome shotgun (WGS) entry which is preliminary data.</text>
</comment>
<dbReference type="EMBL" id="QGHA01000001">
    <property type="protein sequence ID" value="PWK80174.1"/>
    <property type="molecule type" value="Genomic_DNA"/>
</dbReference>
<evidence type="ECO:0000256" key="1">
    <source>
        <dbReference type="ARBA" id="ARBA00000085"/>
    </source>
</evidence>
<dbReference type="GO" id="GO:0004673">
    <property type="term" value="F:protein histidine kinase activity"/>
    <property type="evidence" value="ECO:0007669"/>
    <property type="project" value="UniProtKB-EC"/>
</dbReference>
<keyword evidence="4 9" id="KW-0418">Kinase</keyword>
<keyword evidence="5" id="KW-0902">Two-component regulatory system</keyword>
<dbReference type="Gene3D" id="2.60.40.10">
    <property type="entry name" value="Immunoglobulins"/>
    <property type="match status" value="1"/>
</dbReference>
<organism evidence="9 10">
    <name type="scientific">Mucilaginibacter oryzae</name>
    <dbReference type="NCBI Taxonomy" id="468058"/>
    <lineage>
        <taxon>Bacteria</taxon>
        <taxon>Pseudomonadati</taxon>
        <taxon>Bacteroidota</taxon>
        <taxon>Sphingobacteriia</taxon>
        <taxon>Sphingobacteriales</taxon>
        <taxon>Sphingobacteriaceae</taxon>
        <taxon>Mucilaginibacter</taxon>
    </lineage>
</organism>
<dbReference type="SUPFAM" id="SSF55874">
    <property type="entry name" value="ATPase domain of HSP90 chaperone/DNA topoisomerase II/histidine kinase"/>
    <property type="match status" value="1"/>
</dbReference>
<keyword evidence="10" id="KW-1185">Reference proteome</keyword>
<name>A0A316HG25_9SPHI</name>
<dbReference type="InterPro" id="IPR013783">
    <property type="entry name" value="Ig-like_fold"/>
</dbReference>
<dbReference type="InterPro" id="IPR003594">
    <property type="entry name" value="HATPase_dom"/>
</dbReference>
<dbReference type="PANTHER" id="PTHR24421">
    <property type="entry name" value="NITRATE/NITRITE SENSOR PROTEIN NARX-RELATED"/>
    <property type="match status" value="1"/>
</dbReference>
<gene>
    <name evidence="9" type="ORF">LX99_00638</name>
</gene>
<dbReference type="InterPro" id="IPR011110">
    <property type="entry name" value="Reg_prop"/>
</dbReference>
<dbReference type="Pfam" id="PF07495">
    <property type="entry name" value="Y_Y_Y"/>
    <property type="match status" value="1"/>
</dbReference>
<dbReference type="InterPro" id="IPR011123">
    <property type="entry name" value="Y_Y_Y"/>
</dbReference>
<comment type="catalytic activity">
    <reaction evidence="1">
        <text>ATP + protein L-histidine = ADP + protein N-phospho-L-histidine.</text>
        <dbReference type="EC" id="2.7.13.3"/>
    </reaction>
</comment>
<evidence type="ECO:0000313" key="9">
    <source>
        <dbReference type="EMBL" id="PWK80174.1"/>
    </source>
</evidence>
<evidence type="ECO:0000256" key="2">
    <source>
        <dbReference type="ARBA" id="ARBA00012438"/>
    </source>
</evidence>
<dbReference type="Pfam" id="PF02518">
    <property type="entry name" value="HATPase_c"/>
    <property type="match status" value="1"/>
</dbReference>
<keyword evidence="6" id="KW-1133">Transmembrane helix</keyword>
<dbReference type="PANTHER" id="PTHR24421:SF10">
    <property type="entry name" value="NITRATE_NITRITE SENSOR PROTEIN NARQ"/>
    <property type="match status" value="1"/>
</dbReference>
<proteinExistence type="predicted"/>
<dbReference type="InterPro" id="IPR036890">
    <property type="entry name" value="HATPase_C_sf"/>
</dbReference>
<feature type="transmembrane region" description="Helical" evidence="6">
    <location>
        <begin position="768"/>
        <end position="786"/>
    </location>
</feature>
<evidence type="ECO:0000259" key="7">
    <source>
        <dbReference type="Pfam" id="PF02518"/>
    </source>
</evidence>
<dbReference type="GO" id="GO:0000160">
    <property type="term" value="P:phosphorelay signal transduction system"/>
    <property type="evidence" value="ECO:0007669"/>
    <property type="project" value="UniProtKB-KW"/>
</dbReference>
<dbReference type="InterPro" id="IPR050482">
    <property type="entry name" value="Sensor_HK_TwoCompSys"/>
</dbReference>
<accession>A0A316HG25</accession>
<keyword evidence="6" id="KW-0472">Membrane</keyword>
<dbReference type="EC" id="2.7.13.3" evidence="2"/>
<evidence type="ECO:0000256" key="4">
    <source>
        <dbReference type="ARBA" id="ARBA00022777"/>
    </source>
</evidence>
<sequence>MISGLLLSITAPAQQTEVNTLTKYTQNQGLSSYNIREIIQDKFGYIWIATQDGLNRFDGQSFICYNKNLTSKRRLTGTDIRKLAEDRSRNFIWVLTDQGIDRINTITSNVEPEFSSRNPINEEWNVTTAALGNELWIGTFTGLRVYNTETRKSIVIPNRAGKNISCEIRTIFADAANNVWVCVTGLGIKIFDGKSKKLIKLIPNSILATKKKDSDIIYWNAIALKKHSYLLATNAGLRVLSYDQNYNISINNAPAKTLSLLNTENVQYVSKNEKGQVYVASHTGLYRFDNTFSSFTKLEDQAGAEKSEWLDAVFCSFSDQQNNLWLGCQDGLAFINRNATPFRSFYNDEVSGLKLEHVLSLSSPGKGTVFAGLRNGFVQVQTASGRFSLISKNQSFQHNYTDPFGLLQSSYPGGTAVFLKKKWSPIADVYPEFKAFSNYAINSHLCVGDSLNIMGTENDKGVLIWNYKKQTVKVIDQISRPALAANIVNTVYRDKMKNIWVLSDKKITILDSSLSRSKILSFYDSQNKQAYNIYFDMCEAGNNYWVAAYGTGIIQLGTDYKIRNIYTTKNGLSNAGIYKIFNVGDSSLVITSNNGISILNLNTRKFKNYYQQDGLHSNSFEEACGFMKDGIIYAGGVKGFTIIDPSKFRINTIAPRVYINRISMETGRRSFDTSSIRIKRLIVPNDVIQTSLYFSGINYSSPNHTTFAYRIDKQSENWINIGNRNFINLIGIPPGKYLIQLKAANEDNYWSIPTEISLIFLPKWYQTWWFKALIGFTIACLGYLFYRLRLRQILKEHSIRAGIAGDLHDDIGSSLNTIKVFTNLAIIKPEKVEYLDNINANLEAAIIGLRDLIWVLDDKKDTLEDLVNRLRESMQPVANAINIVLEIVVDESCVGLILQKTEKRYLYLIAKEAVNNSIKYAECTRINIKFKIRQKRLLVQITDNGNGFDPSGTNMGYGLKNMRTRCVHINYQFFIHSSSTGTQITLEKNSPVFSKRK</sequence>
<dbReference type="Proteomes" id="UP000245678">
    <property type="component" value="Unassembled WGS sequence"/>
</dbReference>
<protein>
    <recommendedName>
        <fullName evidence="2">histidine kinase</fullName>
        <ecNumber evidence="2">2.7.13.3</ecNumber>
    </recommendedName>
</protein>
<dbReference type="Gene3D" id="2.130.10.10">
    <property type="entry name" value="YVTN repeat-like/Quinoprotein amine dehydrogenase"/>
    <property type="match status" value="3"/>
</dbReference>
<feature type="domain" description="Histidine kinase/HSP90-like ATPase" evidence="7">
    <location>
        <begin position="904"/>
        <end position="987"/>
    </location>
</feature>
<dbReference type="Pfam" id="PF07494">
    <property type="entry name" value="Reg_prop"/>
    <property type="match status" value="1"/>
</dbReference>